<dbReference type="PANTHER" id="PTHR28106">
    <property type="entry name" value="MITOCHONDRIAL ATPASE COMPLEX SUBUNIT ATP10"/>
    <property type="match status" value="1"/>
</dbReference>
<dbReference type="AlphaFoldDB" id="A0AAV9IX46"/>
<organism evidence="1 2">
    <name type="scientific">Cyanidium caldarium</name>
    <name type="common">Red alga</name>
    <dbReference type="NCBI Taxonomy" id="2771"/>
    <lineage>
        <taxon>Eukaryota</taxon>
        <taxon>Rhodophyta</taxon>
        <taxon>Bangiophyceae</taxon>
        <taxon>Cyanidiales</taxon>
        <taxon>Cyanidiaceae</taxon>
        <taxon>Cyanidium</taxon>
    </lineage>
</organism>
<dbReference type="GO" id="GO:0005743">
    <property type="term" value="C:mitochondrial inner membrane"/>
    <property type="evidence" value="ECO:0007669"/>
    <property type="project" value="TreeGrafter"/>
</dbReference>
<gene>
    <name evidence="1" type="ORF">CDCA_CDCA10G2884</name>
</gene>
<accession>A0AAV9IX46</accession>
<comment type="caution">
    <text evidence="1">The sequence shown here is derived from an EMBL/GenBank/DDBJ whole genome shotgun (WGS) entry which is preliminary data.</text>
</comment>
<dbReference type="PANTHER" id="PTHR28106:SF1">
    <property type="entry name" value="MITOCHONDRIAL ATPASE COMPLEX SUBUNIT ATP10"/>
    <property type="match status" value="1"/>
</dbReference>
<evidence type="ECO:0000313" key="2">
    <source>
        <dbReference type="Proteomes" id="UP001301350"/>
    </source>
</evidence>
<reference evidence="1 2" key="1">
    <citation type="submission" date="2022-07" db="EMBL/GenBank/DDBJ databases">
        <title>Genome-wide signatures of adaptation to extreme environments.</title>
        <authorList>
            <person name="Cho C.H."/>
            <person name="Yoon H.S."/>
        </authorList>
    </citation>
    <scope>NUCLEOTIDE SEQUENCE [LARGE SCALE GENOMIC DNA]</scope>
    <source>
        <strain evidence="1 2">DBV 063 E5</strain>
    </source>
</reference>
<evidence type="ECO:0000313" key="1">
    <source>
        <dbReference type="EMBL" id="KAK4536859.1"/>
    </source>
</evidence>
<proteinExistence type="predicted"/>
<name>A0AAV9IX46_CYACA</name>
<sequence>MRFPKLGDLQRGFTEAQLTRAADAVRFPAVRAERAGAPSTPTEVAAQVTAQGTRCGALVLGFRAFAQRAIDAWRALLEAQLGPERSLELSVNERWIDQWFSRWSRQQLRAQDLVLNGGWRGEHSEQLCRALHIENRFIAHVYLLDRRARVRWRAAGPPPERAEQLLRAVVRELQREDGAGVVPGEHVRAPTLAAGAMASERGQRDAHGAPAG</sequence>
<dbReference type="Pfam" id="PF05176">
    <property type="entry name" value="ATP-synt_10"/>
    <property type="match status" value="1"/>
</dbReference>
<keyword evidence="2" id="KW-1185">Reference proteome</keyword>
<dbReference type="InterPro" id="IPR007849">
    <property type="entry name" value="ATP10"/>
</dbReference>
<dbReference type="Proteomes" id="UP001301350">
    <property type="component" value="Unassembled WGS sequence"/>
</dbReference>
<protein>
    <submittedName>
        <fullName evidence="1">Uncharacterized protein</fullName>
    </submittedName>
</protein>
<dbReference type="EMBL" id="JANCYW010000010">
    <property type="protein sequence ID" value="KAK4536859.1"/>
    <property type="molecule type" value="Genomic_DNA"/>
</dbReference>
<dbReference type="GO" id="GO:0033615">
    <property type="term" value="P:mitochondrial proton-transporting ATP synthase complex assembly"/>
    <property type="evidence" value="ECO:0007669"/>
    <property type="project" value="TreeGrafter"/>
</dbReference>